<gene>
    <name evidence="1" type="ORF">F4694_000470</name>
</gene>
<sequence>MTLKQQKVDVTDRVIGKMKNGEMELFLDNTSIGKIQLPGDMTFQLDQRFEVEQRKIFQNVTVTEQPDAKYTDCDNGGWC</sequence>
<protein>
    <submittedName>
        <fullName evidence="1">Uncharacterized protein YpmS</fullName>
    </submittedName>
</protein>
<reference evidence="2" key="2">
    <citation type="submission" date="2020-08" db="EMBL/GenBank/DDBJ databases">
        <title>The Agave Microbiome: Exploring the role of microbial communities in plant adaptations to desert environments.</title>
        <authorList>
            <person name="Partida-Martinez L.P."/>
        </authorList>
    </citation>
    <scope>NUCLEOTIDE SEQUENCE [LARGE SCALE GENOMIC DNA]</scope>
    <source>
        <strain evidence="2">AT2.8</strain>
    </source>
</reference>
<dbReference type="Proteomes" id="UP000548423">
    <property type="component" value="Unassembled WGS sequence"/>
</dbReference>
<proteinExistence type="predicted"/>
<dbReference type="Pfam" id="PF10830">
    <property type="entry name" value="DUF2553"/>
    <property type="match status" value="1"/>
</dbReference>
<organism evidence="1 2">
    <name type="scientific">Neobacillus niacini</name>
    <dbReference type="NCBI Taxonomy" id="86668"/>
    <lineage>
        <taxon>Bacteria</taxon>
        <taxon>Bacillati</taxon>
        <taxon>Bacillota</taxon>
        <taxon>Bacilli</taxon>
        <taxon>Bacillales</taxon>
        <taxon>Bacillaceae</taxon>
        <taxon>Neobacillus</taxon>
    </lineage>
</organism>
<evidence type="ECO:0000313" key="1">
    <source>
        <dbReference type="EMBL" id="NYE03751.1"/>
    </source>
</evidence>
<reference evidence="2" key="1">
    <citation type="submission" date="2020-07" db="EMBL/GenBank/DDBJ databases">
        <authorList>
            <person name="Partida-Martinez L."/>
            <person name="Huntemann M."/>
            <person name="Clum A."/>
            <person name="Wang J."/>
            <person name="Palaniappan K."/>
            <person name="Ritter S."/>
            <person name="Chen I.-M."/>
            <person name="Stamatis D."/>
            <person name="Reddy T."/>
            <person name="O'Malley R."/>
            <person name="Daum C."/>
            <person name="Shapiro N."/>
            <person name="Ivanova N."/>
            <person name="Kyrpides N."/>
            <person name="Woyke T."/>
        </authorList>
    </citation>
    <scope>NUCLEOTIDE SEQUENCE [LARGE SCALE GENOMIC DNA]</scope>
    <source>
        <strain evidence="2">AT2.8</strain>
    </source>
</reference>
<dbReference type="AlphaFoldDB" id="A0A852T6C6"/>
<accession>A0A852T6C6</accession>
<name>A0A852T6C6_9BACI</name>
<dbReference type="InterPro" id="IPR020140">
    <property type="entry name" value="Uncharacterised_YusG"/>
</dbReference>
<comment type="caution">
    <text evidence="1">The sequence shown here is derived from an EMBL/GenBank/DDBJ whole genome shotgun (WGS) entry which is preliminary data.</text>
</comment>
<evidence type="ECO:0000313" key="2">
    <source>
        <dbReference type="Proteomes" id="UP000548423"/>
    </source>
</evidence>
<dbReference type="EMBL" id="JACCBX010000001">
    <property type="protein sequence ID" value="NYE03751.1"/>
    <property type="molecule type" value="Genomic_DNA"/>
</dbReference>